<feature type="transmembrane region" description="Helical" evidence="1">
    <location>
        <begin position="16"/>
        <end position="32"/>
    </location>
</feature>
<keyword evidence="1" id="KW-0472">Membrane</keyword>
<keyword evidence="3" id="KW-1185">Reference proteome</keyword>
<dbReference type="PANTHER" id="PTHR34351">
    <property type="entry name" value="SLR1927 PROTEIN-RELATED"/>
    <property type="match status" value="1"/>
</dbReference>
<sequence>MKWKVIFDPEYARNKDLLLSGLIGFTLFGFILRLEAMLIVLGFFCLYLLLTILYDAIMRRKLILSNEKTSLRMFQGEMDVLMFTFENKSLLPFINGIFEFQIGKEIDILEHKVVKMKITNKVAIPITLKEKGKTEFKIPLEGIRRGVTRITSISCIFPHLINFNQVRMEYMAFYNYEVIIYPKPLIVKNIDNLFTVSPGNKRSQYSPFDDEMSIKSIRDYTYSDSFEQINWNATAKMQRLQTNVHEKVMDMSLVLVVNLYPVHGWKTEDYPKMIEKYLSYTTYLCQYAAKQGIPFSIHINARTLGRYTYYYLPEGEGIPHYTQALELLARVPRQPMVFPFQHMLHHVTQQTTTDKTVIFLGGMSVAEHNFLAKQNRYGKRYVVKEYEEEATLEDYDKGVVVYAT</sequence>
<evidence type="ECO:0000313" key="2">
    <source>
        <dbReference type="EMBL" id="MDY0408830.1"/>
    </source>
</evidence>
<dbReference type="PANTHER" id="PTHR34351:SF2">
    <property type="entry name" value="DUF58 DOMAIN-CONTAINING PROTEIN"/>
    <property type="match status" value="1"/>
</dbReference>
<organism evidence="2 3">
    <name type="scientific">Paracerasibacillus soli</name>
    <dbReference type="NCBI Taxonomy" id="480284"/>
    <lineage>
        <taxon>Bacteria</taxon>
        <taxon>Bacillati</taxon>
        <taxon>Bacillota</taxon>
        <taxon>Bacilli</taxon>
        <taxon>Bacillales</taxon>
        <taxon>Bacillaceae</taxon>
        <taxon>Paracerasibacillus</taxon>
    </lineage>
</organism>
<name>A0ABU5CRH0_9BACI</name>
<evidence type="ECO:0000256" key="1">
    <source>
        <dbReference type="SAM" id="Phobius"/>
    </source>
</evidence>
<dbReference type="EMBL" id="JAWDIQ010000001">
    <property type="protein sequence ID" value="MDY0408830.1"/>
    <property type="molecule type" value="Genomic_DNA"/>
</dbReference>
<keyword evidence="1" id="KW-1133">Transmembrane helix</keyword>
<proteinExistence type="predicted"/>
<accession>A0ABU5CRH0</accession>
<keyword evidence="1" id="KW-0812">Transmembrane</keyword>
<reference evidence="2 3" key="1">
    <citation type="submission" date="2023-10" db="EMBL/GenBank/DDBJ databases">
        <title>Virgibacillus soli CC-YMP-6 genome.</title>
        <authorList>
            <person name="Miliotis G."/>
            <person name="Sengupta P."/>
            <person name="Hameed A."/>
            <person name="Chuvochina M."/>
            <person name="Mcdonagh F."/>
            <person name="Simpson A.C."/>
            <person name="Singh N.K."/>
            <person name="Rekha P.D."/>
            <person name="Raman K."/>
            <person name="Hugenholtz P."/>
            <person name="Venkateswaran K."/>
        </authorList>
    </citation>
    <scope>NUCLEOTIDE SEQUENCE [LARGE SCALE GENOMIC DNA]</scope>
    <source>
        <strain evidence="2 3">CC-YMP-6</strain>
    </source>
</reference>
<dbReference type="Proteomes" id="UP001275315">
    <property type="component" value="Unassembled WGS sequence"/>
</dbReference>
<evidence type="ECO:0000313" key="3">
    <source>
        <dbReference type="Proteomes" id="UP001275315"/>
    </source>
</evidence>
<comment type="caution">
    <text evidence="2">The sequence shown here is derived from an EMBL/GenBank/DDBJ whole genome shotgun (WGS) entry which is preliminary data.</text>
</comment>
<gene>
    <name evidence="2" type="ORF">RWD45_10055</name>
</gene>
<protein>
    <submittedName>
        <fullName evidence="2">DUF58 domain-containing protein</fullName>
    </submittedName>
</protein>
<dbReference type="RefSeq" id="WP_320379535.1">
    <property type="nucleotide sequence ID" value="NZ_JAWDIQ010000001.1"/>
</dbReference>